<name>A0A518GL12_9PLAN</name>
<keyword evidence="2" id="KW-1185">Reference proteome</keyword>
<dbReference type="OrthoDB" id="279334at2"/>
<dbReference type="RefSeq" id="WP_145297112.1">
    <property type="nucleotide sequence ID" value="NZ_CP036299.1"/>
</dbReference>
<dbReference type="EMBL" id="CP036299">
    <property type="protein sequence ID" value="QDV29355.1"/>
    <property type="molecule type" value="Genomic_DNA"/>
</dbReference>
<protein>
    <submittedName>
        <fullName evidence="1">Uncharacterized protein</fullName>
    </submittedName>
</protein>
<dbReference type="Proteomes" id="UP000315349">
    <property type="component" value="Chromosome"/>
</dbReference>
<dbReference type="KEGG" id="peh:Spb1_12410"/>
<proteinExistence type="predicted"/>
<sequence>MPSQLIGQQPELRRLLEAYQPQKLANGVTETWIPRISSLECMEPAALSAGHGKLIAWGLIRFELAEAQHGLRYQLTPEGRQALGYGLSVVSSETADDESPEELIDSELLEVCGSREGSELASV</sequence>
<gene>
    <name evidence="1" type="ORF">Spb1_12410</name>
</gene>
<organism evidence="1 2">
    <name type="scientific">Planctopirus ephydatiae</name>
    <dbReference type="NCBI Taxonomy" id="2528019"/>
    <lineage>
        <taxon>Bacteria</taxon>
        <taxon>Pseudomonadati</taxon>
        <taxon>Planctomycetota</taxon>
        <taxon>Planctomycetia</taxon>
        <taxon>Planctomycetales</taxon>
        <taxon>Planctomycetaceae</taxon>
        <taxon>Planctopirus</taxon>
    </lineage>
</organism>
<evidence type="ECO:0000313" key="2">
    <source>
        <dbReference type="Proteomes" id="UP000315349"/>
    </source>
</evidence>
<reference evidence="1 2" key="1">
    <citation type="submission" date="2019-02" db="EMBL/GenBank/DDBJ databases">
        <title>Deep-cultivation of Planctomycetes and their phenomic and genomic characterization uncovers novel biology.</title>
        <authorList>
            <person name="Wiegand S."/>
            <person name="Jogler M."/>
            <person name="Boedeker C."/>
            <person name="Pinto D."/>
            <person name="Vollmers J."/>
            <person name="Rivas-Marin E."/>
            <person name="Kohn T."/>
            <person name="Peeters S.H."/>
            <person name="Heuer A."/>
            <person name="Rast P."/>
            <person name="Oberbeckmann S."/>
            <person name="Bunk B."/>
            <person name="Jeske O."/>
            <person name="Meyerdierks A."/>
            <person name="Storesund J.E."/>
            <person name="Kallscheuer N."/>
            <person name="Luecker S."/>
            <person name="Lage O.M."/>
            <person name="Pohl T."/>
            <person name="Merkel B.J."/>
            <person name="Hornburger P."/>
            <person name="Mueller R.-W."/>
            <person name="Bruemmer F."/>
            <person name="Labrenz M."/>
            <person name="Spormann A.M."/>
            <person name="Op den Camp H."/>
            <person name="Overmann J."/>
            <person name="Amann R."/>
            <person name="Jetten M.S.M."/>
            <person name="Mascher T."/>
            <person name="Medema M.H."/>
            <person name="Devos D.P."/>
            <person name="Kaster A.-K."/>
            <person name="Ovreas L."/>
            <person name="Rohde M."/>
            <person name="Galperin M.Y."/>
            <person name="Jogler C."/>
        </authorList>
    </citation>
    <scope>NUCLEOTIDE SEQUENCE [LARGE SCALE GENOMIC DNA]</scope>
    <source>
        <strain evidence="1 2">Spb1</strain>
    </source>
</reference>
<evidence type="ECO:0000313" key="1">
    <source>
        <dbReference type="EMBL" id="QDV29355.1"/>
    </source>
</evidence>
<dbReference type="AlphaFoldDB" id="A0A518GL12"/>
<accession>A0A518GL12</accession>